<dbReference type="EMBL" id="JAACXV010012005">
    <property type="protein sequence ID" value="KAF7274839.1"/>
    <property type="molecule type" value="Genomic_DNA"/>
</dbReference>
<organism evidence="1 2">
    <name type="scientific">Rhynchophorus ferrugineus</name>
    <name type="common">Red palm weevil</name>
    <name type="synonym">Curculio ferrugineus</name>
    <dbReference type="NCBI Taxonomy" id="354439"/>
    <lineage>
        <taxon>Eukaryota</taxon>
        <taxon>Metazoa</taxon>
        <taxon>Ecdysozoa</taxon>
        <taxon>Arthropoda</taxon>
        <taxon>Hexapoda</taxon>
        <taxon>Insecta</taxon>
        <taxon>Pterygota</taxon>
        <taxon>Neoptera</taxon>
        <taxon>Endopterygota</taxon>
        <taxon>Coleoptera</taxon>
        <taxon>Polyphaga</taxon>
        <taxon>Cucujiformia</taxon>
        <taxon>Curculionidae</taxon>
        <taxon>Dryophthorinae</taxon>
        <taxon>Rhynchophorus</taxon>
    </lineage>
</organism>
<name>A0A834I6E7_RHYFE</name>
<protein>
    <submittedName>
        <fullName evidence="1">Uncharacterized protein</fullName>
    </submittedName>
</protein>
<proteinExistence type="predicted"/>
<keyword evidence="2" id="KW-1185">Reference proteome</keyword>
<gene>
    <name evidence="1" type="ORF">GWI33_012495</name>
</gene>
<dbReference type="AlphaFoldDB" id="A0A834I6E7"/>
<reference evidence="1" key="1">
    <citation type="submission" date="2020-08" db="EMBL/GenBank/DDBJ databases">
        <title>Genome sequencing and assembly of the red palm weevil Rhynchophorus ferrugineus.</title>
        <authorList>
            <person name="Dias G.B."/>
            <person name="Bergman C.M."/>
            <person name="Manee M."/>
        </authorList>
    </citation>
    <scope>NUCLEOTIDE SEQUENCE</scope>
    <source>
        <strain evidence="1">AA-2017</strain>
        <tissue evidence="1">Whole larva</tissue>
    </source>
</reference>
<evidence type="ECO:0000313" key="2">
    <source>
        <dbReference type="Proteomes" id="UP000625711"/>
    </source>
</evidence>
<comment type="caution">
    <text evidence="1">The sequence shown here is derived from an EMBL/GenBank/DDBJ whole genome shotgun (WGS) entry which is preliminary data.</text>
</comment>
<dbReference type="Proteomes" id="UP000625711">
    <property type="component" value="Unassembled WGS sequence"/>
</dbReference>
<sequence>MREHPPTIPASIRDGSLTAICTHVMHSSATAGPTEEPASRPTNNTTNFCIAVTGDSLGIHGTWLELKEIGLIKNFVCGGIRLRSAVRSGSVNEMLNGRPERC</sequence>
<evidence type="ECO:0000313" key="1">
    <source>
        <dbReference type="EMBL" id="KAF7274839.1"/>
    </source>
</evidence>
<accession>A0A834I6E7</accession>